<proteinExistence type="predicted"/>
<dbReference type="InterPro" id="IPR002545">
    <property type="entry name" value="CheW-lke_dom"/>
</dbReference>
<dbReference type="AlphaFoldDB" id="A0AA42DVQ9"/>
<evidence type="ECO:0000256" key="2">
    <source>
        <dbReference type="ARBA" id="ARBA00024867"/>
    </source>
</evidence>
<dbReference type="InterPro" id="IPR024181">
    <property type="entry name" value="Chemotax_regulator_CheV"/>
</dbReference>
<evidence type="ECO:0000313" key="6">
    <source>
        <dbReference type="EMBL" id="MDA3733947.1"/>
    </source>
</evidence>
<comment type="caution">
    <text evidence="6">The sequence shown here is derived from an EMBL/GenBank/DDBJ whole genome shotgun (WGS) entry which is preliminary data.</text>
</comment>
<dbReference type="InterPro" id="IPR011006">
    <property type="entry name" value="CheY-like_superfamily"/>
</dbReference>
<dbReference type="Gene3D" id="2.30.30.40">
    <property type="entry name" value="SH3 Domains"/>
    <property type="match status" value="1"/>
</dbReference>
<reference evidence="6" key="1">
    <citation type="journal article" date="2023" name="Int. J. Syst. Evol. Microbiol.">
        <title>&lt;i&gt;Holtiella tumoricola&lt;/i&gt; gen. nov. sp. nov., isolated from a human clinical sample.</title>
        <authorList>
            <person name="Allen-Vercoe E."/>
            <person name="Daigneault M.C."/>
            <person name="Vancuren S.J."/>
            <person name="Cochrane K."/>
            <person name="O'Neal L.L."/>
            <person name="Sankaranarayanan K."/>
            <person name="Lawson P.A."/>
        </authorList>
    </citation>
    <scope>NUCLEOTIDE SEQUENCE</scope>
    <source>
        <strain evidence="6">CC70A</strain>
    </source>
</reference>
<evidence type="ECO:0000259" key="4">
    <source>
        <dbReference type="PROSITE" id="PS50110"/>
    </source>
</evidence>
<accession>A0AA42DVQ9</accession>
<organism evidence="6 7">
    <name type="scientific">Holtiella tumoricola</name>
    <dbReference type="NCBI Taxonomy" id="3018743"/>
    <lineage>
        <taxon>Bacteria</taxon>
        <taxon>Bacillati</taxon>
        <taxon>Bacillota</taxon>
        <taxon>Clostridia</taxon>
        <taxon>Lachnospirales</taxon>
        <taxon>Cellulosilyticaceae</taxon>
        <taxon>Holtiella</taxon>
    </lineage>
</organism>
<comment type="function">
    <text evidence="2">May play the central regulatory role in sporulation. It may be an element of the effector pathway responsible for the activation of sporulation genes in response to nutritional stress. Spo0A may act in concert with spo0H (a sigma factor) to control the expression of some genes that are critical to the sporulation process.</text>
</comment>
<evidence type="ECO:0000259" key="5">
    <source>
        <dbReference type="PROSITE" id="PS50851"/>
    </source>
</evidence>
<dbReference type="Pfam" id="PF00072">
    <property type="entry name" value="Response_reg"/>
    <property type="match status" value="1"/>
</dbReference>
<dbReference type="PROSITE" id="PS50851">
    <property type="entry name" value="CHEW"/>
    <property type="match status" value="1"/>
</dbReference>
<dbReference type="SUPFAM" id="SSF52172">
    <property type="entry name" value="CheY-like"/>
    <property type="match status" value="1"/>
</dbReference>
<gene>
    <name evidence="6" type="ORF">PBV87_20955</name>
</gene>
<dbReference type="Gene3D" id="2.40.50.180">
    <property type="entry name" value="CheA-289, Domain 4"/>
    <property type="match status" value="1"/>
</dbReference>
<keyword evidence="3" id="KW-0597">Phosphoprotein</keyword>
<keyword evidence="7" id="KW-1185">Reference proteome</keyword>
<protein>
    <recommendedName>
        <fullName evidence="1">Stage 0 sporulation protein A homolog</fullName>
    </recommendedName>
</protein>
<evidence type="ECO:0000256" key="1">
    <source>
        <dbReference type="ARBA" id="ARBA00018672"/>
    </source>
</evidence>
<dbReference type="Pfam" id="PF01584">
    <property type="entry name" value="CheW"/>
    <property type="match status" value="1"/>
</dbReference>
<dbReference type="SMART" id="SM00260">
    <property type="entry name" value="CheW"/>
    <property type="match status" value="1"/>
</dbReference>
<sequence length="298" mass="33823">MSEILLKVGNGELEIIEFMINGQFYGINVLKVREIIPINEVIKVPKASEEIAGLAHVRGKVSVVIDLQQLLCSKPREQYQHALGLLCEFNGTQVIFLVDYVEQIKRISWKDINPIEQISEKNLTIGTILSDGHVTVMLDFESIAIGAKIGKGYEAQGQKVQKNHRLKNIKIVLAEDSKAICEMLRCTLEEAGFRNIKIFNNGQEAKDYIYELKNQYGQEFYKKIDLLISDIEMPVLDGYSLTKWIKSDETLQRLKVILFSSLITEELKHKGMEVGADSQISKPSIKVLVEEINRLMGR</sequence>
<evidence type="ECO:0000256" key="3">
    <source>
        <dbReference type="PROSITE-ProRule" id="PRU00169"/>
    </source>
</evidence>
<dbReference type="EMBL" id="JAQIFT010000069">
    <property type="protein sequence ID" value="MDA3733947.1"/>
    <property type="molecule type" value="Genomic_DNA"/>
</dbReference>
<dbReference type="SMART" id="SM00448">
    <property type="entry name" value="REC"/>
    <property type="match status" value="1"/>
</dbReference>
<dbReference type="InterPro" id="IPR036061">
    <property type="entry name" value="CheW-like_dom_sf"/>
</dbReference>
<dbReference type="PROSITE" id="PS50110">
    <property type="entry name" value="RESPONSE_REGULATORY"/>
    <property type="match status" value="1"/>
</dbReference>
<dbReference type="InterPro" id="IPR001789">
    <property type="entry name" value="Sig_transdc_resp-reg_receiver"/>
</dbReference>
<dbReference type="SUPFAM" id="SSF50341">
    <property type="entry name" value="CheW-like"/>
    <property type="match status" value="1"/>
</dbReference>
<dbReference type="GO" id="GO:0006935">
    <property type="term" value="P:chemotaxis"/>
    <property type="evidence" value="ECO:0007669"/>
    <property type="project" value="InterPro"/>
</dbReference>
<dbReference type="PANTHER" id="PTHR47233:SF3">
    <property type="entry name" value="CHEMOTAXIS PROTEIN CHEV"/>
    <property type="match status" value="1"/>
</dbReference>
<feature type="domain" description="CheW-like" evidence="5">
    <location>
        <begin position="12"/>
        <end position="149"/>
    </location>
</feature>
<name>A0AA42DVQ9_9FIRM</name>
<dbReference type="RefSeq" id="WP_053985571.1">
    <property type="nucleotide sequence ID" value="NZ_JAQIFT010000069.1"/>
</dbReference>
<dbReference type="Gene3D" id="3.40.50.2300">
    <property type="match status" value="1"/>
</dbReference>
<dbReference type="PANTHER" id="PTHR47233">
    <property type="entry name" value="CHEMOTAXIS PROTEIN CHEV"/>
    <property type="match status" value="1"/>
</dbReference>
<dbReference type="PIRSF" id="PIRSF002867">
    <property type="entry name" value="CheV"/>
    <property type="match status" value="1"/>
</dbReference>
<evidence type="ECO:0000313" key="7">
    <source>
        <dbReference type="Proteomes" id="UP001169242"/>
    </source>
</evidence>
<feature type="modified residue" description="4-aspartylphosphate" evidence="3">
    <location>
        <position position="230"/>
    </location>
</feature>
<dbReference type="GO" id="GO:0000160">
    <property type="term" value="P:phosphorelay signal transduction system"/>
    <property type="evidence" value="ECO:0007669"/>
    <property type="project" value="InterPro"/>
</dbReference>
<dbReference type="Proteomes" id="UP001169242">
    <property type="component" value="Unassembled WGS sequence"/>
</dbReference>
<feature type="domain" description="Response regulatory" evidence="4">
    <location>
        <begin position="170"/>
        <end position="297"/>
    </location>
</feature>